<keyword evidence="1" id="KW-1133">Transmembrane helix</keyword>
<gene>
    <name evidence="3" type="ORF">EWV53_01740</name>
</gene>
<dbReference type="Pfam" id="PF14237">
    <property type="entry name" value="GYF_2"/>
    <property type="match status" value="1"/>
</dbReference>
<reference evidence="3 4" key="1">
    <citation type="submission" date="2019-01" db="EMBL/GenBank/DDBJ databases">
        <title>Coherence of Microcystis species and biogeography revealed through population genomics.</title>
        <authorList>
            <person name="Perez-Carrascal O.M."/>
            <person name="Terrat Y."/>
            <person name="Giani A."/>
            <person name="Fortin N."/>
            <person name="Tromas N."/>
            <person name="Shapiro B.J."/>
        </authorList>
    </citation>
    <scope>NUCLEOTIDE SEQUENCE [LARGE SCALE GENOMIC DNA]</scope>
    <source>
        <strain evidence="3">Mp_MB_F_20051200_S9</strain>
    </source>
</reference>
<feature type="transmembrane region" description="Helical" evidence="1">
    <location>
        <begin position="140"/>
        <end position="160"/>
    </location>
</feature>
<sequence>MWYFIEDNQKRGSFSLEEMESFAHQGDINENTLVWKKGMKEWQPLSQTELKYILPDDTPPPIPSELPPPFPTTYRNVQKPRVEETIPPQSDISRDSRIKLLYAAKARIWVHWLFWLFIPYIGGIISVTKLRNWDGWDGKSWVYVHWAALMPIFISILTYVRLDLTLKDPDTAQIIGLNLFTLFCQISGAYKTQQIIQKARNQLNIKDPLQAEKQLLKHF</sequence>
<keyword evidence="1" id="KW-0812">Transmembrane</keyword>
<dbReference type="EMBL" id="SFAC01000026">
    <property type="protein sequence ID" value="TRV66016.1"/>
    <property type="molecule type" value="Genomic_DNA"/>
</dbReference>
<name>A0A552Q9W8_9CHRO</name>
<comment type="caution">
    <text evidence="3">The sequence shown here is derived from an EMBL/GenBank/DDBJ whole genome shotgun (WGS) entry which is preliminary data.</text>
</comment>
<protein>
    <submittedName>
        <fullName evidence="3">DUF4339 domain-containing protein</fullName>
    </submittedName>
</protein>
<feature type="transmembrane region" description="Helical" evidence="1">
    <location>
        <begin position="172"/>
        <end position="190"/>
    </location>
</feature>
<evidence type="ECO:0000313" key="3">
    <source>
        <dbReference type="EMBL" id="TRV66016.1"/>
    </source>
</evidence>
<evidence type="ECO:0000313" key="4">
    <source>
        <dbReference type="Proteomes" id="UP000317165"/>
    </source>
</evidence>
<evidence type="ECO:0000256" key="1">
    <source>
        <dbReference type="SAM" id="Phobius"/>
    </source>
</evidence>
<organism evidence="3 4">
    <name type="scientific">Microcystis panniformis Mp_MB_F_20051200_S9</name>
    <dbReference type="NCBI Taxonomy" id="2486223"/>
    <lineage>
        <taxon>Bacteria</taxon>
        <taxon>Bacillati</taxon>
        <taxon>Cyanobacteriota</taxon>
        <taxon>Cyanophyceae</taxon>
        <taxon>Oscillatoriophycideae</taxon>
        <taxon>Chroococcales</taxon>
        <taxon>Microcystaceae</taxon>
        <taxon>Microcystis</taxon>
    </lineage>
</organism>
<keyword evidence="1" id="KW-0472">Membrane</keyword>
<dbReference type="Proteomes" id="UP000317165">
    <property type="component" value="Unassembled WGS sequence"/>
</dbReference>
<feature type="domain" description="GYF" evidence="2">
    <location>
        <begin position="2"/>
        <end position="47"/>
    </location>
</feature>
<proteinExistence type="predicted"/>
<evidence type="ECO:0000259" key="2">
    <source>
        <dbReference type="Pfam" id="PF14237"/>
    </source>
</evidence>
<feature type="transmembrane region" description="Helical" evidence="1">
    <location>
        <begin position="109"/>
        <end position="128"/>
    </location>
</feature>
<dbReference type="AlphaFoldDB" id="A0A552Q9W8"/>
<dbReference type="InterPro" id="IPR025640">
    <property type="entry name" value="GYF_2"/>
</dbReference>
<accession>A0A552Q9W8</accession>